<dbReference type="Proteomes" id="UP000195540">
    <property type="component" value="Chromosome"/>
</dbReference>
<sequence length="69" mass="7658">MVQLFSFAVGPNGTCGNDDYGARRLLNSLLSSKTSFYSVYRQMRSLPSNCRLSLSSTQFEVMGGFAHVR</sequence>
<dbReference type="EMBL" id="CP021694">
    <property type="protein sequence ID" value="ARX35311.1"/>
    <property type="molecule type" value="Genomic_DNA"/>
</dbReference>
<dbReference type="OrthoDB" id="6456284at2"/>
<evidence type="ECO:0000313" key="3">
    <source>
        <dbReference type="EMBL" id="SPY94426.1"/>
    </source>
</evidence>
<evidence type="ECO:0000313" key="1">
    <source>
        <dbReference type="EMBL" id="ARX35311.1"/>
    </source>
</evidence>
<organism evidence="3 5">
    <name type="scientific">Proteus mirabilis</name>
    <dbReference type="NCBI Taxonomy" id="584"/>
    <lineage>
        <taxon>Bacteria</taxon>
        <taxon>Pseudomonadati</taxon>
        <taxon>Pseudomonadota</taxon>
        <taxon>Gammaproteobacteria</taxon>
        <taxon>Enterobacterales</taxon>
        <taxon>Morganellaceae</taxon>
        <taxon>Proteus</taxon>
    </lineage>
</organism>
<name>A0A1Z1SXW7_PROMI</name>
<accession>A0A1Z1SXW7</accession>
<gene>
    <name evidence="1" type="ORF">AM402_14470</name>
    <name evidence="2" type="ORF">I3679_010135</name>
    <name evidence="3" type="ORF">NCTC10975_00767</name>
</gene>
<dbReference type="EMBL" id="UAUE01000003">
    <property type="protein sequence ID" value="SPY94426.1"/>
    <property type="molecule type" value="Genomic_DNA"/>
</dbReference>
<evidence type="ECO:0000313" key="5">
    <source>
        <dbReference type="Proteomes" id="UP000251485"/>
    </source>
</evidence>
<dbReference type="RefSeq" id="WP_017628390.1">
    <property type="nucleotide sequence ID" value="NZ_ABFCQN020000010.1"/>
</dbReference>
<dbReference type="AlphaFoldDB" id="A0A1Z1SXW7"/>
<evidence type="ECO:0000313" key="4">
    <source>
        <dbReference type="Proteomes" id="UP000195540"/>
    </source>
</evidence>
<reference evidence="1 4" key="1">
    <citation type="submission" date="2017-05" db="EMBL/GenBank/DDBJ databases">
        <title>Whole genome sequencing of Proteus mirabilis AR_0155.</title>
        <authorList>
            <person name="Conlan S."/>
            <person name="Thomas P.J."/>
            <person name="Mullikin J."/>
            <person name="Frank K.M."/>
            <person name="Segre J.A."/>
        </authorList>
    </citation>
    <scope>NUCLEOTIDE SEQUENCE [LARGE SCALE GENOMIC DNA]</scope>
    <source>
        <strain evidence="1 4">AR_0155</strain>
    </source>
</reference>
<dbReference type="EMBL" id="JADQCH020000001">
    <property type="protein sequence ID" value="MEY2344331.1"/>
    <property type="molecule type" value="Genomic_DNA"/>
</dbReference>
<protein>
    <submittedName>
        <fullName evidence="3">Uncharacterized protein</fullName>
    </submittedName>
</protein>
<reference evidence="3 5" key="2">
    <citation type="submission" date="2018-06" db="EMBL/GenBank/DDBJ databases">
        <authorList>
            <consortium name="Pathogen Informatics"/>
            <person name="Doyle S."/>
        </authorList>
    </citation>
    <scope>NUCLEOTIDE SEQUENCE [LARGE SCALE GENOMIC DNA]</scope>
    <source>
        <strain evidence="3 5">NCTC10975</strain>
    </source>
</reference>
<dbReference type="Proteomes" id="UP000251485">
    <property type="component" value="Unassembled WGS sequence"/>
</dbReference>
<reference evidence="2" key="3">
    <citation type="submission" date="2021-05" db="EMBL/GenBank/DDBJ databases">
        <title>First report of NDM-5 and VEB-6 producing Proteus mirabilis isolated from blood of a sepsis patient in Kolkata, India.</title>
        <authorList>
            <person name="Halder G."/>
            <person name="Chaudhuri B."/>
            <person name="Dutta S."/>
        </authorList>
    </citation>
    <scope>NUCLEOTIDE SEQUENCE [LARGE SCALE GENOMIC DNA]</scope>
    <source>
        <strain evidence="2">7049</strain>
    </source>
</reference>
<proteinExistence type="predicted"/>
<evidence type="ECO:0000313" key="2">
    <source>
        <dbReference type="EMBL" id="MEY2344331.1"/>
    </source>
</evidence>